<keyword evidence="1" id="KW-1133">Transmembrane helix</keyword>
<evidence type="ECO:0000256" key="1">
    <source>
        <dbReference type="SAM" id="Phobius"/>
    </source>
</evidence>
<evidence type="ECO:0000313" key="3">
    <source>
        <dbReference type="Proteomes" id="UP000267246"/>
    </source>
</evidence>
<accession>A0A3M0A2D7</accession>
<dbReference type="NCBIfam" id="NF045994">
    <property type="entry name" value="MAG4530_fam"/>
    <property type="match status" value="1"/>
</dbReference>
<feature type="transmembrane region" description="Helical" evidence="1">
    <location>
        <begin position="65"/>
        <end position="95"/>
    </location>
</feature>
<dbReference type="RefSeq" id="WP_121940726.1">
    <property type="nucleotide sequence ID" value="NZ_CP137846.1"/>
</dbReference>
<keyword evidence="3" id="KW-1185">Reference proteome</keyword>
<name>A0A3M0A2D7_9BACT</name>
<dbReference type="EMBL" id="REFI01000006">
    <property type="protein sequence ID" value="RMA78604.1"/>
    <property type="molecule type" value="Genomic_DNA"/>
</dbReference>
<keyword evidence="1" id="KW-0812">Transmembrane</keyword>
<keyword evidence="1" id="KW-0472">Membrane</keyword>
<proteinExistence type="predicted"/>
<feature type="transmembrane region" description="Helical" evidence="1">
    <location>
        <begin position="20"/>
        <end position="45"/>
    </location>
</feature>
<reference evidence="2 3" key="1">
    <citation type="submission" date="2018-10" db="EMBL/GenBank/DDBJ databases">
        <title>Genomic Encyclopedia of Archaeal and Bacterial Type Strains, Phase II (KMG-II): from individual species to whole genera.</title>
        <authorList>
            <person name="Goeker M."/>
        </authorList>
    </citation>
    <scope>NUCLEOTIDE SEQUENCE [LARGE SCALE GENOMIC DNA]</scope>
    <source>
        <strain evidence="2 3">ATCC 29870</strain>
    </source>
</reference>
<organism evidence="2 3">
    <name type="scientific">Metamycoplasma subdolum</name>
    <dbReference type="NCBI Taxonomy" id="92407"/>
    <lineage>
        <taxon>Bacteria</taxon>
        <taxon>Bacillati</taxon>
        <taxon>Mycoplasmatota</taxon>
        <taxon>Mycoplasmoidales</taxon>
        <taxon>Metamycoplasmataceae</taxon>
        <taxon>Metamycoplasma</taxon>
    </lineage>
</organism>
<dbReference type="AlphaFoldDB" id="A0A3M0A2D7"/>
<evidence type="ECO:0000313" key="2">
    <source>
        <dbReference type="EMBL" id="RMA78604.1"/>
    </source>
</evidence>
<comment type="caution">
    <text evidence="2">The sequence shown here is derived from an EMBL/GenBank/DDBJ whole genome shotgun (WGS) entry which is preliminary data.</text>
</comment>
<gene>
    <name evidence="2" type="ORF">JN00_0245</name>
</gene>
<protein>
    <submittedName>
        <fullName evidence="2">Uncharacterized protein</fullName>
    </submittedName>
</protein>
<dbReference type="Proteomes" id="UP000267246">
    <property type="component" value="Unassembled WGS sequence"/>
</dbReference>
<sequence length="450" mass="53950">MILKEKISFIKENNFLKKKLATDFFFLFFSTFLFFSSLAFLLALNDGDPKYVLQFFHPKTTGQKLFWFIFLNIISIIVLLFLPFWFLSSLATILINRYFNFNIFRAIHWLKIKLIVTFKIKLYKEFTKPINLENVEEKTFVNDLDKNYLILHGSKAISYKYRDFWRTPNDLDFISYSIFSNLDNLTNYKNLKIEFKDNILAKMILNKTQIEILLSKTIPQSFIETKKNIKLPNIYWMIASNIHQILKYFLLEENSKEIPKEKVNNSLLDLLFLLSKKGNLNIKKLLKFIKYSYISNFFLSYYLINTTFYDFSEKTLEKLFNYLTLNIKNIENSQELFFLFDMLFAQIKKDKEIIALSKSIYEIIQNKEELELKFLKHSTAENKEISSLQRVFENETQKNEFIYSNYSNCKFKSKAIMLFYNNMQDIANNKLDIRKLLLLELNKRMELTNE</sequence>